<name>A0A0K1PMB7_9BACT</name>
<sequence>MRAAVERKIGRPLSDVERADIVIEGHETTRTADRVSARVTQRAHDGTRLGSRTIDARDCEGLQQAATLVVALIVQADQDEGQAGSVIEPPVGEHDVPLGEPPPPAFPEPPLAPLPSSSPHARPQSRRREHRSDVTSSCRSVSASRQARGSCLRSPARSADMPD</sequence>
<evidence type="ECO:0000256" key="1">
    <source>
        <dbReference type="SAM" id="MobiDB-lite"/>
    </source>
</evidence>
<dbReference type="EMBL" id="CP012333">
    <property type="protein sequence ID" value="AKU94683.1"/>
    <property type="molecule type" value="Genomic_DNA"/>
</dbReference>
<evidence type="ECO:0000313" key="2">
    <source>
        <dbReference type="EMBL" id="AKU94683.1"/>
    </source>
</evidence>
<keyword evidence="3" id="KW-1185">Reference proteome</keyword>
<evidence type="ECO:0000313" key="3">
    <source>
        <dbReference type="Proteomes" id="UP000064967"/>
    </source>
</evidence>
<feature type="region of interest" description="Disordered" evidence="1">
    <location>
        <begin position="80"/>
        <end position="163"/>
    </location>
</feature>
<reference evidence="2 3" key="1">
    <citation type="submission" date="2015-08" db="EMBL/GenBank/DDBJ databases">
        <authorList>
            <person name="Babu N.S."/>
            <person name="Beckwith C.J."/>
            <person name="Beseler K.G."/>
            <person name="Brison A."/>
            <person name="Carone J.V."/>
            <person name="Caskin T.P."/>
            <person name="Diamond M."/>
            <person name="Durham M.E."/>
            <person name="Foxe J.M."/>
            <person name="Go M."/>
            <person name="Henderson B.A."/>
            <person name="Jones I.B."/>
            <person name="McGettigan J.A."/>
            <person name="Micheletti S.J."/>
            <person name="Nasrallah M.E."/>
            <person name="Ortiz D."/>
            <person name="Piller C.R."/>
            <person name="Privatt S.R."/>
            <person name="Schneider S.L."/>
            <person name="Sharp S."/>
            <person name="Smith T.C."/>
            <person name="Stanton J.D."/>
            <person name="Ullery H.E."/>
            <person name="Wilson R.J."/>
            <person name="Serrano M.G."/>
            <person name="Buck G."/>
            <person name="Lee V."/>
            <person name="Wang Y."/>
            <person name="Carvalho R."/>
            <person name="Voegtly L."/>
            <person name="Shi R."/>
            <person name="Duckworth R."/>
            <person name="Johnson A."/>
            <person name="Loviza R."/>
            <person name="Walstead R."/>
            <person name="Shah Z."/>
            <person name="Kiflezghi M."/>
            <person name="Wade K."/>
            <person name="Ball S.L."/>
            <person name="Bradley K.W."/>
            <person name="Asai D.J."/>
            <person name="Bowman C.A."/>
            <person name="Russell D.A."/>
            <person name="Pope W.H."/>
            <person name="Jacobs-Sera D."/>
            <person name="Hendrix R.W."/>
            <person name="Hatfull G.F."/>
        </authorList>
    </citation>
    <scope>NUCLEOTIDE SEQUENCE [LARGE SCALE GENOMIC DNA]</scope>
    <source>
        <strain evidence="2 3">DSM 27648</strain>
    </source>
</reference>
<dbReference type="Proteomes" id="UP000064967">
    <property type="component" value="Chromosome"/>
</dbReference>
<gene>
    <name evidence="2" type="ORF">AKJ09_01347</name>
</gene>
<proteinExistence type="predicted"/>
<dbReference type="AlphaFoldDB" id="A0A0K1PMB7"/>
<accession>A0A0K1PMB7</accession>
<feature type="compositionally biased region" description="Polar residues" evidence="1">
    <location>
        <begin position="134"/>
        <end position="147"/>
    </location>
</feature>
<feature type="compositionally biased region" description="Pro residues" evidence="1">
    <location>
        <begin position="99"/>
        <end position="113"/>
    </location>
</feature>
<dbReference type="STRING" id="1391654.AKJ09_01347"/>
<organism evidence="2 3">
    <name type="scientific">Labilithrix luteola</name>
    <dbReference type="NCBI Taxonomy" id="1391654"/>
    <lineage>
        <taxon>Bacteria</taxon>
        <taxon>Pseudomonadati</taxon>
        <taxon>Myxococcota</taxon>
        <taxon>Polyangia</taxon>
        <taxon>Polyangiales</taxon>
        <taxon>Labilitrichaceae</taxon>
        <taxon>Labilithrix</taxon>
    </lineage>
</organism>
<dbReference type="KEGG" id="llu:AKJ09_01347"/>
<protein>
    <submittedName>
        <fullName evidence="2">Uncharacterized protein</fullName>
    </submittedName>
</protein>